<dbReference type="Pfam" id="PF07690">
    <property type="entry name" value="MFS_1"/>
    <property type="match status" value="2"/>
</dbReference>
<feature type="transmembrane region" description="Helical" evidence="7">
    <location>
        <begin position="330"/>
        <end position="352"/>
    </location>
</feature>
<evidence type="ECO:0000256" key="2">
    <source>
        <dbReference type="ARBA" id="ARBA00007520"/>
    </source>
</evidence>
<keyword evidence="3" id="KW-0813">Transport</keyword>
<evidence type="ECO:0000256" key="6">
    <source>
        <dbReference type="ARBA" id="ARBA00023136"/>
    </source>
</evidence>
<comment type="subcellular location">
    <subcellularLocation>
        <location evidence="1">Cell membrane</location>
        <topology evidence="1">Multi-pass membrane protein</topology>
    </subcellularLocation>
</comment>
<feature type="transmembrane region" description="Helical" evidence="7">
    <location>
        <begin position="364"/>
        <end position="387"/>
    </location>
</feature>
<dbReference type="AlphaFoldDB" id="A0A0V7ZM42"/>
<feature type="transmembrane region" description="Helical" evidence="7">
    <location>
        <begin position="275"/>
        <end position="294"/>
    </location>
</feature>
<evidence type="ECO:0000313" key="10">
    <source>
        <dbReference type="EMBL" id="KST65661.1"/>
    </source>
</evidence>
<keyword evidence="11" id="KW-1185">Reference proteome</keyword>
<feature type="transmembrane region" description="Helical" evidence="7">
    <location>
        <begin position="61"/>
        <end position="81"/>
    </location>
</feature>
<evidence type="ECO:0000256" key="5">
    <source>
        <dbReference type="ARBA" id="ARBA00022989"/>
    </source>
</evidence>
<keyword evidence="6 7" id="KW-0472">Membrane</keyword>
<evidence type="ECO:0000313" key="11">
    <source>
        <dbReference type="Proteomes" id="UP000053372"/>
    </source>
</evidence>
<feature type="transmembrane region" description="Helical" evidence="7">
    <location>
        <begin position="306"/>
        <end position="324"/>
    </location>
</feature>
<feature type="transmembrane region" description="Helical" evidence="7">
    <location>
        <begin position="184"/>
        <end position="206"/>
    </location>
</feature>
<comment type="caution">
    <text evidence="10">The sequence shown here is derived from an EMBL/GenBank/DDBJ whole genome shotgun (WGS) entry which is preliminary data.</text>
</comment>
<dbReference type="InterPro" id="IPR001958">
    <property type="entry name" value="Tet-R_TetA/multi-R_MdtG-like"/>
</dbReference>
<dbReference type="Proteomes" id="UP000053372">
    <property type="component" value="Unassembled WGS sequence"/>
</dbReference>
<evidence type="ECO:0000259" key="8">
    <source>
        <dbReference type="PROSITE" id="PS50850"/>
    </source>
</evidence>
<dbReference type="PRINTS" id="PR01035">
    <property type="entry name" value="TCRTETA"/>
</dbReference>
<dbReference type="GO" id="GO:0005886">
    <property type="term" value="C:plasma membrane"/>
    <property type="evidence" value="ECO:0007669"/>
    <property type="project" value="UniProtKB-SubCell"/>
</dbReference>
<feature type="transmembrane region" description="Helical" evidence="7">
    <location>
        <begin position="150"/>
        <end position="172"/>
    </location>
</feature>
<dbReference type="InterPro" id="IPR036259">
    <property type="entry name" value="MFS_trans_sf"/>
</dbReference>
<evidence type="ECO:0000256" key="7">
    <source>
        <dbReference type="SAM" id="Phobius"/>
    </source>
</evidence>
<comment type="similarity">
    <text evidence="2">Belongs to the major facilitator superfamily. TCR/Tet family.</text>
</comment>
<dbReference type="InterPro" id="IPR005829">
    <property type="entry name" value="Sugar_transporter_CS"/>
</dbReference>
<dbReference type="InterPro" id="IPR020846">
    <property type="entry name" value="MFS_dom"/>
</dbReference>
<dbReference type="PROSITE" id="PS50850">
    <property type="entry name" value="MFS"/>
    <property type="match status" value="1"/>
</dbReference>
<dbReference type="EMBL" id="LMTZ01000109">
    <property type="protein sequence ID" value="KST65285.1"/>
    <property type="molecule type" value="Genomic_DNA"/>
</dbReference>
<gene>
    <name evidence="9" type="ORF">BC008_21030</name>
    <name evidence="10" type="ORF">BC008_22055</name>
</gene>
<evidence type="ECO:0000256" key="1">
    <source>
        <dbReference type="ARBA" id="ARBA00004651"/>
    </source>
</evidence>
<organism evidence="10 11">
    <name type="scientific">Mastigocoleus testarum BC008</name>
    <dbReference type="NCBI Taxonomy" id="371196"/>
    <lineage>
        <taxon>Bacteria</taxon>
        <taxon>Bacillati</taxon>
        <taxon>Cyanobacteriota</taxon>
        <taxon>Cyanophyceae</taxon>
        <taxon>Nostocales</taxon>
        <taxon>Hapalosiphonaceae</taxon>
        <taxon>Mastigocoleus</taxon>
    </lineage>
</organism>
<protein>
    <submittedName>
        <fullName evidence="10">Multidrug transporter</fullName>
    </submittedName>
</protein>
<dbReference type="EMBL" id="LMTZ01000106">
    <property type="protein sequence ID" value="KST65661.1"/>
    <property type="molecule type" value="Genomic_DNA"/>
</dbReference>
<evidence type="ECO:0000256" key="4">
    <source>
        <dbReference type="ARBA" id="ARBA00022692"/>
    </source>
</evidence>
<feature type="domain" description="Major facilitator superfamily (MFS) profile" evidence="8">
    <location>
        <begin position="27"/>
        <end position="414"/>
    </location>
</feature>
<dbReference type="GO" id="GO:0022857">
    <property type="term" value="F:transmembrane transporter activity"/>
    <property type="evidence" value="ECO:0007669"/>
    <property type="project" value="InterPro"/>
</dbReference>
<name>A0A0V7ZM42_9CYAN</name>
<feature type="transmembrane region" description="Helical" evidence="7">
    <location>
        <begin position="242"/>
        <end position="263"/>
    </location>
</feature>
<dbReference type="SUPFAM" id="SSF103473">
    <property type="entry name" value="MFS general substrate transporter"/>
    <property type="match status" value="1"/>
</dbReference>
<feature type="transmembrane region" description="Helical" evidence="7">
    <location>
        <begin position="93"/>
        <end position="110"/>
    </location>
</feature>
<dbReference type="PANTHER" id="PTHR23504:SF15">
    <property type="entry name" value="MAJOR FACILITATOR SUPERFAMILY (MFS) PROFILE DOMAIN-CONTAINING PROTEIN"/>
    <property type="match status" value="1"/>
</dbReference>
<dbReference type="RefSeq" id="WP_058184005.1">
    <property type="nucleotide sequence ID" value="NZ_LMTZ01000106.1"/>
</dbReference>
<keyword evidence="4 7" id="KW-0812">Transmembrane</keyword>
<proteinExistence type="inferred from homology"/>
<dbReference type="PROSITE" id="PS00216">
    <property type="entry name" value="SUGAR_TRANSPORT_1"/>
    <property type="match status" value="1"/>
</dbReference>
<reference evidence="10 11" key="1">
    <citation type="journal article" date="2015" name="Genome Announc.">
        <title>Draft Genome of the Euendolithic (true boring) Cyanobacterium Mastigocoleus testarum strain BC008.</title>
        <authorList>
            <person name="Guida B.S."/>
            <person name="Garcia-Pichel F."/>
        </authorList>
    </citation>
    <scope>NUCLEOTIDE SEQUENCE [LARGE SCALE GENOMIC DNA]</scope>
    <source>
        <strain evidence="10 11">BC008</strain>
    </source>
</reference>
<keyword evidence="5 7" id="KW-1133">Transmembrane helix</keyword>
<evidence type="ECO:0000313" key="9">
    <source>
        <dbReference type="EMBL" id="KST65285.1"/>
    </source>
</evidence>
<dbReference type="InterPro" id="IPR011701">
    <property type="entry name" value="MFS"/>
</dbReference>
<accession>A0A0V7ZM42</accession>
<evidence type="ECO:0000256" key="3">
    <source>
        <dbReference type="ARBA" id="ARBA00022448"/>
    </source>
</evidence>
<sequence length="425" mass="46786">MITTSVQKIQTEIKSKFVKEEFDFPIEFWLVTLIAFINSLGFTIIIPLLYPYAKYFGLSDFQASLLSTAYAISQFFATPVLGRISDRLGRKPLLILSLIGTIVANIVAAFSPIVSLLYLARIIDGLTGGNNSIARAIVSDITTKKQRAQAFGIFDAIFRLGFVAGPIISYLAGKIPTFMGISSLGMSFLVAAIVASIATLLILVFLPETAPRVTTENFRFKWSDFGFIKILQFAPRPKFTDIFILTFLNGVIFTTFTFAFRIFTLNILEQTSKTLAIVFAVIGMLGLGSQIFILDPLRQKFNLVDILFLALIIRGIMLLLIPTFPTLTPFLMFTVIFGVVNSFPIPLIDSILSLNSSENEQGEILGLNTSYVSLSNAIGPAISGLLVTFSDLIPFWVTGGLSVLIAFFALKQIKLEFKCGQHSLL</sequence>
<dbReference type="Gene3D" id="1.20.1250.20">
    <property type="entry name" value="MFS general substrate transporter like domains"/>
    <property type="match status" value="1"/>
</dbReference>
<feature type="transmembrane region" description="Helical" evidence="7">
    <location>
        <begin position="28"/>
        <end position="49"/>
    </location>
</feature>
<feature type="transmembrane region" description="Helical" evidence="7">
    <location>
        <begin position="393"/>
        <end position="410"/>
    </location>
</feature>
<dbReference type="CDD" id="cd17330">
    <property type="entry name" value="MFS_SLC46_TetA_like"/>
    <property type="match status" value="1"/>
</dbReference>
<dbReference type="PANTHER" id="PTHR23504">
    <property type="entry name" value="MAJOR FACILITATOR SUPERFAMILY DOMAIN-CONTAINING PROTEIN 10"/>
    <property type="match status" value="1"/>
</dbReference>